<dbReference type="SUPFAM" id="SSF53756">
    <property type="entry name" value="UDP-Glycosyltransferase/glycogen phosphorylase"/>
    <property type="match status" value="1"/>
</dbReference>
<accession>A0A3E4L0E2</accession>
<evidence type="ECO:0000313" key="2">
    <source>
        <dbReference type="EMBL" id="RGT55880.1"/>
    </source>
</evidence>
<dbReference type="PANTHER" id="PTHR12526">
    <property type="entry name" value="GLYCOSYLTRANSFERASE"/>
    <property type="match status" value="1"/>
</dbReference>
<dbReference type="Gene3D" id="3.40.50.2000">
    <property type="entry name" value="Glycogen Phosphorylase B"/>
    <property type="match status" value="2"/>
</dbReference>
<dbReference type="GO" id="GO:0016757">
    <property type="term" value="F:glycosyltransferase activity"/>
    <property type="evidence" value="ECO:0007669"/>
    <property type="project" value="InterPro"/>
</dbReference>
<dbReference type="InterPro" id="IPR001296">
    <property type="entry name" value="Glyco_trans_1"/>
</dbReference>
<dbReference type="PANTHER" id="PTHR12526:SF630">
    <property type="entry name" value="GLYCOSYLTRANSFERASE"/>
    <property type="match status" value="1"/>
</dbReference>
<evidence type="ECO:0000313" key="4">
    <source>
        <dbReference type="EMBL" id="RYT79889.1"/>
    </source>
</evidence>
<dbReference type="Proteomes" id="UP000286003">
    <property type="component" value="Unassembled WGS sequence"/>
</dbReference>
<dbReference type="Pfam" id="PF00534">
    <property type="entry name" value="Glycos_transf_1"/>
    <property type="match status" value="1"/>
</dbReference>
<evidence type="ECO:0000313" key="6">
    <source>
        <dbReference type="Proteomes" id="UP000286003"/>
    </source>
</evidence>
<dbReference type="Proteomes" id="UP000291191">
    <property type="component" value="Unassembled WGS sequence"/>
</dbReference>
<dbReference type="RefSeq" id="WP_115503443.1">
    <property type="nucleotide sequence ID" value="NZ_CABMMK010000006.1"/>
</dbReference>
<evidence type="ECO:0000313" key="5">
    <source>
        <dbReference type="Proteomes" id="UP000284772"/>
    </source>
</evidence>
<feature type="domain" description="Glycosyl transferase family 1" evidence="1">
    <location>
        <begin position="202"/>
        <end position="359"/>
    </location>
</feature>
<protein>
    <submittedName>
        <fullName evidence="4">Glycosyltransferase family 4 protein</fullName>
    </submittedName>
</protein>
<dbReference type="CDD" id="cd03820">
    <property type="entry name" value="GT4_AmsD-like"/>
    <property type="match status" value="1"/>
</dbReference>
<keyword evidence="7" id="KW-1185">Reference proteome</keyword>
<comment type="caution">
    <text evidence="4">The sequence shown here is derived from an EMBL/GenBank/DDBJ whole genome shotgun (WGS) entry which is preliminary data.</text>
</comment>
<evidence type="ECO:0000313" key="7">
    <source>
        <dbReference type="Proteomes" id="UP000291191"/>
    </source>
</evidence>
<dbReference type="EMBL" id="RCXO01000014">
    <property type="protein sequence ID" value="RYT79889.1"/>
    <property type="molecule type" value="Genomic_DNA"/>
</dbReference>
<dbReference type="AlphaFoldDB" id="A0A3E4L0E2"/>
<evidence type="ECO:0000313" key="3">
    <source>
        <dbReference type="EMBL" id="RHN10692.1"/>
    </source>
</evidence>
<dbReference type="OrthoDB" id="9811239at2"/>
<sequence length="389" mass="45491">MVQNKPLKIVYCIPSLAVVGGGQRILAIKANYFVEKFGYEIHVIATDNGNISPYFHLHPSIRIHNLDINYDRVGPLYMRFFSYFYKRYLHKKRLNVCLKELNPDFTILMLRRELSFIMDMADRSIKIAENHFEKHSYLNNANYALLRYFPKCIWRKWQRIQIECLKKVERFVVLTYEDEKQWFELDNITVIPNPLTFIPEHKSFCNSKQVIAVGRYVNQKGFDLLISAWQMIASKHQDWTLKIYGDGPLRERLQRKVIDAGLSDSCKLEFPVKDIAAKYAESSVFVLSSRFEGFGLVIVEAMACGLPVVSFDCPCGPKDIISDHVDGILVKTGDVEELARQISYLIEHDEIREQMGKRALENVQRYKIENIAILWRELFYTLLQEKNNK</sequence>
<dbReference type="EMBL" id="QRQM01000001">
    <property type="protein sequence ID" value="RHN10692.1"/>
    <property type="molecule type" value="Genomic_DNA"/>
</dbReference>
<dbReference type="EMBL" id="QRWT01000003">
    <property type="protein sequence ID" value="RGT55880.1"/>
    <property type="molecule type" value="Genomic_DNA"/>
</dbReference>
<reference evidence="5 6" key="1">
    <citation type="submission" date="2018-08" db="EMBL/GenBank/DDBJ databases">
        <title>A genome reference for cultivated species of the human gut microbiota.</title>
        <authorList>
            <person name="Zou Y."/>
            <person name="Xue W."/>
            <person name="Luo G."/>
        </authorList>
    </citation>
    <scope>NUCLEOTIDE SEQUENCE [LARGE SCALE GENOMIC DNA]</scope>
    <source>
        <strain evidence="2 5">AF19-10AC</strain>
        <strain evidence="3 6">AF31-23</strain>
    </source>
</reference>
<proteinExistence type="predicted"/>
<organism evidence="4 7">
    <name type="scientific">Bacteroides intestinalis</name>
    <dbReference type="NCBI Taxonomy" id="329854"/>
    <lineage>
        <taxon>Bacteria</taxon>
        <taxon>Pseudomonadati</taxon>
        <taxon>Bacteroidota</taxon>
        <taxon>Bacteroidia</taxon>
        <taxon>Bacteroidales</taxon>
        <taxon>Bacteroidaceae</taxon>
        <taxon>Bacteroides</taxon>
    </lineage>
</organism>
<reference evidence="4 7" key="2">
    <citation type="journal article" date="2019" name="Science, e1252229">
        <title>Invertible promoters mediate bacterial phase variation, antibiotic resistance, and host adaptation in the gut.</title>
        <authorList>
            <person name="Jiang X."/>
            <person name="Hall A.B."/>
            <person name="Arthur T.D."/>
            <person name="Plichta D.R."/>
            <person name="Covington C.T."/>
            <person name="Poyet M."/>
            <person name="Crothers J."/>
            <person name="Moses P.L."/>
            <person name="Tolonen A.C."/>
            <person name="Vlamakis H."/>
            <person name="Alm E.J."/>
            <person name="Xavier R.J."/>
        </authorList>
    </citation>
    <scope>NUCLEOTIDE SEQUENCE [LARGE SCALE GENOMIC DNA]</scope>
    <source>
        <strain evidence="4">Bf_0095</strain>
        <strain evidence="7">bf_0095</strain>
    </source>
</reference>
<keyword evidence="4" id="KW-0808">Transferase</keyword>
<evidence type="ECO:0000259" key="1">
    <source>
        <dbReference type="Pfam" id="PF00534"/>
    </source>
</evidence>
<dbReference type="Proteomes" id="UP000284772">
    <property type="component" value="Unassembled WGS sequence"/>
</dbReference>
<name>A0A3E4L0E2_9BACE</name>
<gene>
    <name evidence="2" type="ORF">DWX27_06065</name>
    <name evidence="3" type="ORF">DWZ32_01360</name>
    <name evidence="4" type="ORF">EAJ06_11805</name>
</gene>